<gene>
    <name evidence="4" type="ORF">CJ198_04085</name>
</gene>
<feature type="region of interest" description="Disordered" evidence="1">
    <location>
        <begin position="40"/>
        <end position="70"/>
    </location>
</feature>
<evidence type="ECO:0000256" key="1">
    <source>
        <dbReference type="SAM" id="MobiDB-lite"/>
    </source>
</evidence>
<feature type="compositionally biased region" description="Pro residues" evidence="1">
    <location>
        <begin position="351"/>
        <end position="381"/>
    </location>
</feature>
<feature type="signal peptide" evidence="3">
    <location>
        <begin position="1"/>
        <end position="34"/>
    </location>
</feature>
<evidence type="ECO:0000256" key="3">
    <source>
        <dbReference type="SAM" id="SignalP"/>
    </source>
</evidence>
<keyword evidence="3" id="KW-0732">Signal</keyword>
<feature type="region of interest" description="Disordered" evidence="1">
    <location>
        <begin position="213"/>
        <end position="241"/>
    </location>
</feature>
<keyword evidence="5" id="KW-1185">Reference proteome</keyword>
<evidence type="ECO:0008006" key="6">
    <source>
        <dbReference type="Google" id="ProtNLM"/>
    </source>
</evidence>
<evidence type="ECO:0000313" key="5">
    <source>
        <dbReference type="Proteomes" id="UP000235703"/>
    </source>
</evidence>
<name>A0A2N6PIP6_9MICO</name>
<accession>A0A2N6PIP6</accession>
<protein>
    <recommendedName>
        <fullName evidence="6">Gram-positive cocci surface proteins LPxTG domain-containing protein</fullName>
    </recommendedName>
</protein>
<feature type="transmembrane region" description="Helical" evidence="2">
    <location>
        <begin position="472"/>
        <end position="494"/>
    </location>
</feature>
<dbReference type="Proteomes" id="UP000235703">
    <property type="component" value="Unassembled WGS sequence"/>
</dbReference>
<evidence type="ECO:0000313" key="4">
    <source>
        <dbReference type="EMBL" id="PMB98527.1"/>
    </source>
</evidence>
<proteinExistence type="predicted"/>
<feature type="region of interest" description="Disordered" evidence="1">
    <location>
        <begin position="337"/>
        <end position="472"/>
    </location>
</feature>
<keyword evidence="2" id="KW-1133">Transmembrane helix</keyword>
<feature type="compositionally biased region" description="Pro residues" evidence="1">
    <location>
        <begin position="421"/>
        <end position="434"/>
    </location>
</feature>
<comment type="caution">
    <text evidence="4">The sequence shown here is derived from an EMBL/GenBank/DDBJ whole genome shotgun (WGS) entry which is preliminary data.</text>
</comment>
<sequence length="498" mass="50748">MSIPARQLRRAAAVTTVSVLAAIGPVAAAPPVLAAGLAGGEEPPALSGPPDLRPDVGLDGGPQPKRYRSTNAGMYGPGLWHHAPAGRTWYGAYFSLPGSSLSHAAAYCIDAGLKSPYPQYFTQANGQTVASAETAWALSARSSADDAGIQAALAAIARLDENLEHDHAIAPAEPGELGAEFAEAAEAYAHITKDAADLAGPYRVELSLGEGDELALDGPATPQPATDPAGEPAEAGSSPFYRPLQARVSVVSASGETLDDIPLTVEVSGGAVEETELRSAAEPLIFSVRPDRGSTEPVAVTVTATGLPATDVIVYDPIDPQTGEPAARVQSIVTAGEPTTASASAEHTIEPAPPIPPMTPPIVTVPPIESPPATEPPPTQEPPQETTPAPETTAPPETQEPPETQAPPTQTQPAETQPPSSTTPPPPAPTTPPEDSPEHRTAAPPPPPTTRPHAEAPTSDELPRTGPVGTGAALGSALLLLGCGIAAITVARGLKRED</sequence>
<dbReference type="EMBL" id="PNFZ01000002">
    <property type="protein sequence ID" value="PMB98527.1"/>
    <property type="molecule type" value="Genomic_DNA"/>
</dbReference>
<organism evidence="4 5">
    <name type="scientific">Brevibacterium luteolum</name>
    <dbReference type="NCBI Taxonomy" id="199591"/>
    <lineage>
        <taxon>Bacteria</taxon>
        <taxon>Bacillati</taxon>
        <taxon>Actinomycetota</taxon>
        <taxon>Actinomycetes</taxon>
        <taxon>Micrococcales</taxon>
        <taxon>Brevibacteriaceae</taxon>
        <taxon>Brevibacterium</taxon>
    </lineage>
</organism>
<feature type="chain" id="PRO_5038620397" description="Gram-positive cocci surface proteins LPxTG domain-containing protein" evidence="3">
    <location>
        <begin position="35"/>
        <end position="498"/>
    </location>
</feature>
<keyword evidence="2" id="KW-0472">Membrane</keyword>
<reference evidence="4 5" key="1">
    <citation type="submission" date="2017-09" db="EMBL/GenBank/DDBJ databases">
        <title>Bacterial strain isolated from the female urinary microbiota.</title>
        <authorList>
            <person name="Thomas-White K."/>
            <person name="Kumar N."/>
            <person name="Forster S."/>
            <person name="Putonti C."/>
            <person name="Lawley T."/>
            <person name="Wolfe A.J."/>
        </authorList>
    </citation>
    <scope>NUCLEOTIDE SEQUENCE [LARGE SCALE GENOMIC DNA]</scope>
    <source>
        <strain evidence="4 5">UMB0680</strain>
    </source>
</reference>
<evidence type="ECO:0000256" key="2">
    <source>
        <dbReference type="SAM" id="Phobius"/>
    </source>
</evidence>
<dbReference type="AlphaFoldDB" id="A0A2N6PIP6"/>
<feature type="compositionally biased region" description="Low complexity" evidence="1">
    <location>
        <begin position="382"/>
        <end position="420"/>
    </location>
</feature>
<keyword evidence="2" id="KW-0812">Transmembrane</keyword>